<accession>A0A5S9IJ46</accession>
<keyword evidence="5 6" id="KW-0408">Iron</keyword>
<dbReference type="RefSeq" id="WP_151967056.1">
    <property type="nucleotide sequence ID" value="NZ_AP019860.1"/>
</dbReference>
<keyword evidence="2 6" id="KW-0349">Heme</keyword>
<dbReference type="GO" id="GO:0020037">
    <property type="term" value="F:heme binding"/>
    <property type="evidence" value="ECO:0007669"/>
    <property type="project" value="InterPro"/>
</dbReference>
<keyword evidence="7" id="KW-0732">Signal</keyword>
<dbReference type="Pfam" id="PF00034">
    <property type="entry name" value="Cytochrom_C"/>
    <property type="match status" value="1"/>
</dbReference>
<dbReference type="AlphaFoldDB" id="A0A5S9IJ46"/>
<dbReference type="SUPFAM" id="SSF63829">
    <property type="entry name" value="Calcium-dependent phosphotriesterase"/>
    <property type="match status" value="1"/>
</dbReference>
<evidence type="ECO:0000256" key="5">
    <source>
        <dbReference type="ARBA" id="ARBA00023004"/>
    </source>
</evidence>
<keyword evidence="3 6" id="KW-0479">Metal-binding</keyword>
<dbReference type="PANTHER" id="PTHR33751">
    <property type="entry name" value="CBB3-TYPE CYTOCHROME C OXIDASE SUBUNIT FIXP"/>
    <property type="match status" value="1"/>
</dbReference>
<keyword evidence="1" id="KW-0813">Transport</keyword>
<evidence type="ECO:0000259" key="8">
    <source>
        <dbReference type="PROSITE" id="PS51007"/>
    </source>
</evidence>
<dbReference type="PANTHER" id="PTHR33751:SF9">
    <property type="entry name" value="CYTOCHROME C4"/>
    <property type="match status" value="1"/>
</dbReference>
<dbReference type="Proteomes" id="UP000326354">
    <property type="component" value="Chromosome"/>
</dbReference>
<feature type="domain" description="Cytochrome c" evidence="8">
    <location>
        <begin position="409"/>
        <end position="497"/>
    </location>
</feature>
<dbReference type="OrthoDB" id="9797664at2"/>
<feature type="domain" description="Cytochrome c" evidence="8">
    <location>
        <begin position="315"/>
        <end position="409"/>
    </location>
</feature>
<dbReference type="GO" id="GO:0046872">
    <property type="term" value="F:metal ion binding"/>
    <property type="evidence" value="ECO:0007669"/>
    <property type="project" value="UniProtKB-KW"/>
</dbReference>
<dbReference type="Gene3D" id="2.120.10.30">
    <property type="entry name" value="TolB, C-terminal domain"/>
    <property type="match status" value="1"/>
</dbReference>
<evidence type="ECO:0000256" key="7">
    <source>
        <dbReference type="SAM" id="SignalP"/>
    </source>
</evidence>
<dbReference type="PROSITE" id="PS51257">
    <property type="entry name" value="PROKAR_LIPOPROTEIN"/>
    <property type="match status" value="1"/>
</dbReference>
<dbReference type="InterPro" id="IPR011042">
    <property type="entry name" value="6-blade_b-propeller_TolB-like"/>
</dbReference>
<dbReference type="PROSITE" id="PS51007">
    <property type="entry name" value="CYTC"/>
    <property type="match status" value="2"/>
</dbReference>
<keyword evidence="4" id="KW-0249">Electron transport</keyword>
<proteinExistence type="predicted"/>
<dbReference type="InterPro" id="IPR036909">
    <property type="entry name" value="Cyt_c-like_dom_sf"/>
</dbReference>
<dbReference type="GO" id="GO:0009055">
    <property type="term" value="F:electron transfer activity"/>
    <property type="evidence" value="ECO:0007669"/>
    <property type="project" value="InterPro"/>
</dbReference>
<gene>
    <name evidence="9" type="ORF">UABAM_01172</name>
</gene>
<evidence type="ECO:0000256" key="1">
    <source>
        <dbReference type="ARBA" id="ARBA00022448"/>
    </source>
</evidence>
<dbReference type="EMBL" id="AP019860">
    <property type="protein sequence ID" value="BBM82829.1"/>
    <property type="molecule type" value="Genomic_DNA"/>
</dbReference>
<dbReference type="Gene3D" id="1.10.760.10">
    <property type="entry name" value="Cytochrome c-like domain"/>
    <property type="match status" value="2"/>
</dbReference>
<dbReference type="InterPro" id="IPR050597">
    <property type="entry name" value="Cytochrome_c_Oxidase_Subunit"/>
</dbReference>
<evidence type="ECO:0000313" key="10">
    <source>
        <dbReference type="Proteomes" id="UP000326354"/>
    </source>
</evidence>
<dbReference type="InterPro" id="IPR009056">
    <property type="entry name" value="Cyt_c-like_dom"/>
</dbReference>
<dbReference type="KEGG" id="uam:UABAM_01172"/>
<evidence type="ECO:0000256" key="2">
    <source>
        <dbReference type="ARBA" id="ARBA00022617"/>
    </source>
</evidence>
<keyword evidence="10" id="KW-1185">Reference proteome</keyword>
<evidence type="ECO:0000313" key="9">
    <source>
        <dbReference type="EMBL" id="BBM82829.1"/>
    </source>
</evidence>
<name>A0A5S9IJ46_UABAM</name>
<organism evidence="9 10">
    <name type="scientific">Uabimicrobium amorphum</name>
    <dbReference type="NCBI Taxonomy" id="2596890"/>
    <lineage>
        <taxon>Bacteria</taxon>
        <taxon>Pseudomonadati</taxon>
        <taxon>Planctomycetota</taxon>
        <taxon>Candidatus Uabimicrobiia</taxon>
        <taxon>Candidatus Uabimicrobiales</taxon>
        <taxon>Candidatus Uabimicrobiaceae</taxon>
        <taxon>Candidatus Uabimicrobium</taxon>
    </lineage>
</organism>
<reference evidence="9 10" key="1">
    <citation type="submission" date="2019-08" db="EMBL/GenBank/DDBJ databases">
        <title>Complete genome sequence of Candidatus Uab amorphum.</title>
        <authorList>
            <person name="Shiratori T."/>
            <person name="Suzuki S."/>
            <person name="Kakizawa Y."/>
            <person name="Ishida K."/>
        </authorList>
    </citation>
    <scope>NUCLEOTIDE SEQUENCE [LARGE SCALE GENOMIC DNA]</scope>
    <source>
        <strain evidence="9 10">SRT547</strain>
    </source>
</reference>
<evidence type="ECO:0000256" key="3">
    <source>
        <dbReference type="ARBA" id="ARBA00022723"/>
    </source>
</evidence>
<feature type="chain" id="PRO_5024994007" evidence="7">
    <location>
        <begin position="20"/>
        <end position="497"/>
    </location>
</feature>
<protein>
    <submittedName>
        <fullName evidence="9">ATP/GTP-binding protein</fullName>
    </submittedName>
</protein>
<evidence type="ECO:0000256" key="6">
    <source>
        <dbReference type="PROSITE-ProRule" id="PRU00433"/>
    </source>
</evidence>
<feature type="signal peptide" evidence="7">
    <location>
        <begin position="1"/>
        <end position="19"/>
    </location>
</feature>
<sequence length="497" mass="55742">MKYIAVLSFVILISCSSEVEVVDTTPQPLPGIDISYYQGQIEPKIDGYPTGTPLVVEYTNADFPESTYANDKYLFVANINGVGLDKDGNGWIAKMPLGKLPQKMTPWVSGLNAPKGMRASKGTLWVADIDTVVAIDIAAGKITQKIELADSGFLNDIAVDNDGNIYVSDTLKSRIWKITDGKASIWDEGKHLESPNGLLVDGDKLIVAAFGYLTELWKAQSPGKLYSLDLKTKDKKDITGTLGNLDGLEKYDDNHYLVSDWPQGKIFAVNKNGEKKVIVHGILGAADIGFASGKKWLTIPRMGEDLITVLHIDSLEKLDGMQKKHEVKINQLWNKGRIRSAACNACHGREGNSGNTLWPNLRNQHRNYFVKALRDFRKGKRKHPLMTPAAKNLTDRDITYLSYYYTAYRDEPRSEPLNDEKWQKGKTKSKTCFTCHGTNGISPASMWPSLIKQSEGYLVKSMKDFRDGKRKDLQMNYVMKKFSDEDIEAVAYYFYHQ</sequence>
<evidence type="ECO:0000256" key="4">
    <source>
        <dbReference type="ARBA" id="ARBA00022982"/>
    </source>
</evidence>
<dbReference type="SUPFAM" id="SSF46626">
    <property type="entry name" value="Cytochrome c"/>
    <property type="match status" value="2"/>
</dbReference>